<dbReference type="InterPro" id="IPR050300">
    <property type="entry name" value="GDXG_lipolytic_enzyme"/>
</dbReference>
<keyword evidence="1 3" id="KW-0378">Hydrolase</keyword>
<dbReference type="PANTHER" id="PTHR48081:SF8">
    <property type="entry name" value="ALPHA_BETA HYDROLASE FOLD-3 DOMAIN-CONTAINING PROTEIN-RELATED"/>
    <property type="match status" value="1"/>
</dbReference>
<comment type="caution">
    <text evidence="3">The sequence shown here is derived from an EMBL/GenBank/DDBJ whole genome shotgun (WGS) entry which is preliminary data.</text>
</comment>
<dbReference type="Gene3D" id="3.40.50.1820">
    <property type="entry name" value="alpha/beta hydrolase"/>
    <property type="match status" value="1"/>
</dbReference>
<organism evidence="3 4">
    <name type="scientific">Pseudomonas mosselii</name>
    <dbReference type="NCBI Taxonomy" id="78327"/>
    <lineage>
        <taxon>Bacteria</taxon>
        <taxon>Pseudomonadati</taxon>
        <taxon>Pseudomonadota</taxon>
        <taxon>Gammaproteobacteria</taxon>
        <taxon>Pseudomonadales</taxon>
        <taxon>Pseudomonadaceae</taxon>
        <taxon>Pseudomonas</taxon>
    </lineage>
</organism>
<keyword evidence="4" id="KW-1185">Reference proteome</keyword>
<name>A0A5R8YRJ2_9PSED</name>
<dbReference type="RefSeq" id="WP_138221024.1">
    <property type="nucleotide sequence ID" value="NZ_VAUO01000010.1"/>
</dbReference>
<gene>
    <name evidence="3" type="ORF">FEM01_19040</name>
</gene>
<dbReference type="GO" id="GO:0016787">
    <property type="term" value="F:hydrolase activity"/>
    <property type="evidence" value="ECO:0007669"/>
    <property type="project" value="UniProtKB-KW"/>
</dbReference>
<evidence type="ECO:0000259" key="2">
    <source>
        <dbReference type="Pfam" id="PF07859"/>
    </source>
</evidence>
<dbReference type="Proteomes" id="UP000309819">
    <property type="component" value="Unassembled WGS sequence"/>
</dbReference>
<dbReference type="InterPro" id="IPR013094">
    <property type="entry name" value="AB_hydrolase_3"/>
</dbReference>
<dbReference type="InterPro" id="IPR029058">
    <property type="entry name" value="AB_hydrolase_fold"/>
</dbReference>
<dbReference type="PANTHER" id="PTHR48081">
    <property type="entry name" value="AB HYDROLASE SUPERFAMILY PROTEIN C4A8.06C"/>
    <property type="match status" value="1"/>
</dbReference>
<evidence type="ECO:0000256" key="1">
    <source>
        <dbReference type="ARBA" id="ARBA00022801"/>
    </source>
</evidence>
<evidence type="ECO:0000313" key="3">
    <source>
        <dbReference type="EMBL" id="TLP56081.1"/>
    </source>
</evidence>
<dbReference type="EMBL" id="VAUO01000010">
    <property type="protein sequence ID" value="TLP56081.1"/>
    <property type="molecule type" value="Genomic_DNA"/>
</dbReference>
<evidence type="ECO:0000313" key="4">
    <source>
        <dbReference type="Proteomes" id="UP000309819"/>
    </source>
</evidence>
<dbReference type="Pfam" id="PF07859">
    <property type="entry name" value="Abhydrolase_3"/>
    <property type="match status" value="1"/>
</dbReference>
<protein>
    <submittedName>
        <fullName evidence="3">Alpha/beta hydrolase</fullName>
    </submittedName>
</protein>
<dbReference type="SUPFAM" id="SSF53474">
    <property type="entry name" value="alpha/beta-Hydrolases"/>
    <property type="match status" value="1"/>
</dbReference>
<proteinExistence type="predicted"/>
<dbReference type="AlphaFoldDB" id="A0A5R8YRJ2"/>
<dbReference type="OrthoDB" id="9806180at2"/>
<reference evidence="3 4" key="1">
    <citation type="submission" date="2019-05" db="EMBL/GenBank/DDBJ databases">
        <title>Pseudomonas sp. SC006 isolated from lettuce that can produce HBGAs.</title>
        <authorList>
            <person name="Wang D."/>
            <person name="Liao N."/>
            <person name="Liu D."/>
            <person name="Zhang Z."/>
            <person name="Zou S."/>
        </authorList>
    </citation>
    <scope>NUCLEOTIDE SEQUENCE [LARGE SCALE GENOMIC DNA]</scope>
    <source>
        <strain evidence="3 4">SC006</strain>
    </source>
</reference>
<sequence length="306" mass="33247">MPYTLAPGLQAYLDLSATFDTDDDSLQGRRDAFLALCRACTPALAPDWQSTDLTLDHLRLRRYQPADPAPEGGWPTLLYVHGGGWDLGELDTHDWFVHGLARHVRMAIVAVAYRLAPEYHYPAPLEDVRTVWAALNQGLLGPDLSTERLAVVGDSAGGNLAAGLCMALRRDAQRQPLGQALLYPVLSSRTDLPSMHEHPSVPMMSIDGFEQCLAGYLPPGCERRDPCAMPLEADDFSGLAPAFIAMAEIDPLRDQGVAYHAALKEAGSESQLLVVEGLVHGGLRAFGVPVVEDLYARLAAWLTARI</sequence>
<accession>A0A5R8YRJ2</accession>
<feature type="domain" description="Alpha/beta hydrolase fold-3" evidence="2">
    <location>
        <begin position="77"/>
        <end position="281"/>
    </location>
</feature>